<dbReference type="GO" id="GO:0071108">
    <property type="term" value="P:protein K48-linked deubiquitination"/>
    <property type="evidence" value="ECO:0007669"/>
    <property type="project" value="TreeGrafter"/>
</dbReference>
<protein>
    <recommendedName>
        <fullName evidence="2">MINDY deubiquitinase domain-containing protein</fullName>
    </recommendedName>
</protein>
<dbReference type="Pfam" id="PF04424">
    <property type="entry name" value="MINDY_DUB"/>
    <property type="match status" value="1"/>
</dbReference>
<feature type="region of interest" description="Disordered" evidence="1">
    <location>
        <begin position="666"/>
        <end position="716"/>
    </location>
</feature>
<dbReference type="AlphaFoldDB" id="A0A0U1MBI8"/>
<dbReference type="GO" id="GO:0071944">
    <property type="term" value="C:cell periphery"/>
    <property type="evidence" value="ECO:0007669"/>
    <property type="project" value="TreeGrafter"/>
</dbReference>
<feature type="compositionally biased region" description="Low complexity" evidence="1">
    <location>
        <begin position="753"/>
        <end position="770"/>
    </location>
</feature>
<feature type="compositionally biased region" description="Polar residues" evidence="1">
    <location>
        <begin position="693"/>
        <end position="715"/>
    </location>
</feature>
<feature type="region of interest" description="Disordered" evidence="1">
    <location>
        <begin position="1"/>
        <end position="374"/>
    </location>
</feature>
<sequence>MVLRKQPPPGIEVPPRGTNAADYRSPVSRSSASPRSAGQRSSRKDSWELDTDSIYSPDLHTSPAFDLMPLEQAQKSPMSAHNPWEDELVEKPEGTSPMAGSSQQGIAGQRYTSQNGNSNGLSPEVPAKSTDTTQMQASNELQLQPTTVQAGTGTQWEMVSPQRFRANNPFARPRNPSPNPWEDGKAPSSQAYDSASQAPAMPGIPQEPPERSSQRIIPMTARLSIFDQPEDPWAQPQSQASSQEQTRSQIAQPAVQHGYSNPSENIWQLPPADHIPTTNVDWIADSERSINSNNEWQPMGGSLHPQTALDQGDSTPRNPQGSSPQLIDLDETPTGLDFNAWSGESQSAAPPTDEHKDERKPPALSQVPTTPLPPMSEAELQRFQEKQAETYAIRHVNWTDNRGKLRESPVLVQNKNGPCPLLALVNGLIMRSTDNGSQSPIVRALQTRENISLGLLIQALFDELTTYANEELPDIDALSRFLTMLHTGMNVNPRLTLETPTSAGVFYETSDLRFYDAFRVPLLHGWIAEPTSNAHASMTHVAQYFEDIQLLPFRKEELENRVIQNGSTLTADEQRLITDIDIIQYFVDVENPTQLSSFGLSHLGKILTPGSISILFRNDHFSTLYKHPQSGKLFTLITDAGYADHPEIVWESLVDMTGSDAEFFAGDFRPVGHGPSGSGTAGETHPPTGYRSAGQTAGNSNSDNAARTSSPQANTEQEDADYAYALSLQFQEEARQQEQQQRNRTRSRSIPQNRRSSSTVNTGSTSTRVSAAGHRYTQSSSATNRIRNQSSISVPSTHSNIPMDAPSDHDNDENAPPPSYDQVTRNRAAAAAAAAGRTSWASSQRQPQRQSAGYPSLDPEYARRGHYPGTAAAIGRRQQQHDQLPPVSPAALERGTRGDRNGKDCIVM</sequence>
<proteinExistence type="predicted"/>
<feature type="compositionally biased region" description="Polar residues" evidence="1">
    <location>
        <begin position="776"/>
        <end position="800"/>
    </location>
</feature>
<feature type="compositionally biased region" description="Polar residues" evidence="1">
    <location>
        <begin position="187"/>
        <end position="197"/>
    </location>
</feature>
<dbReference type="STRING" id="28573.A0A0U1MBI8"/>
<feature type="compositionally biased region" description="Polar residues" evidence="1">
    <location>
        <begin position="98"/>
        <end position="121"/>
    </location>
</feature>
<dbReference type="EMBL" id="CVMT01000012">
    <property type="protein sequence ID" value="CRG92370.1"/>
    <property type="molecule type" value="Genomic_DNA"/>
</dbReference>
<dbReference type="GO" id="GO:1990380">
    <property type="term" value="F:K48-linked deubiquitinase activity"/>
    <property type="evidence" value="ECO:0007669"/>
    <property type="project" value="InterPro"/>
</dbReference>
<evidence type="ECO:0000313" key="3">
    <source>
        <dbReference type="EMBL" id="CRG92370.1"/>
    </source>
</evidence>
<organism evidence="3 4">
    <name type="scientific">Talaromyces islandicus</name>
    <name type="common">Penicillium islandicum</name>
    <dbReference type="NCBI Taxonomy" id="28573"/>
    <lineage>
        <taxon>Eukaryota</taxon>
        <taxon>Fungi</taxon>
        <taxon>Dikarya</taxon>
        <taxon>Ascomycota</taxon>
        <taxon>Pezizomycotina</taxon>
        <taxon>Eurotiomycetes</taxon>
        <taxon>Eurotiomycetidae</taxon>
        <taxon>Eurotiales</taxon>
        <taxon>Trichocomaceae</taxon>
        <taxon>Talaromyces</taxon>
        <taxon>Talaromyces sect. Islandici</taxon>
    </lineage>
</organism>
<feature type="compositionally biased region" description="Basic and acidic residues" evidence="1">
    <location>
        <begin position="352"/>
        <end position="361"/>
    </location>
</feature>
<dbReference type="OrthoDB" id="10261212at2759"/>
<name>A0A0U1MBI8_TALIS</name>
<dbReference type="GO" id="GO:0004843">
    <property type="term" value="F:cysteine-type deubiquitinase activity"/>
    <property type="evidence" value="ECO:0007669"/>
    <property type="project" value="InterPro"/>
</dbReference>
<reference evidence="3 4" key="1">
    <citation type="submission" date="2015-04" db="EMBL/GenBank/DDBJ databases">
        <authorList>
            <person name="Syromyatnikov M.Y."/>
            <person name="Popov V.N."/>
        </authorList>
    </citation>
    <scope>NUCLEOTIDE SEQUENCE [LARGE SCALE GENOMIC DNA]</scope>
    <source>
        <strain evidence="3">WF-38-12</strain>
    </source>
</reference>
<gene>
    <name evidence="3" type="ORF">PISL3812_09429</name>
</gene>
<evidence type="ECO:0000313" key="4">
    <source>
        <dbReference type="Proteomes" id="UP000054383"/>
    </source>
</evidence>
<feature type="compositionally biased region" description="Pro residues" evidence="1">
    <location>
        <begin position="1"/>
        <end position="12"/>
    </location>
</feature>
<dbReference type="OMA" id="KDRNKDC"/>
<dbReference type="PANTHER" id="PTHR18063:SF6">
    <property type="entry name" value="UBIQUITIN CARBOXYL-TERMINAL HYDROLASE"/>
    <property type="match status" value="1"/>
</dbReference>
<accession>A0A0U1MBI8</accession>
<feature type="region of interest" description="Disordered" evidence="1">
    <location>
        <begin position="733"/>
        <end position="908"/>
    </location>
</feature>
<feature type="compositionally biased region" description="Low complexity" evidence="1">
    <location>
        <begin position="24"/>
        <end position="40"/>
    </location>
</feature>
<keyword evidence="4" id="KW-1185">Reference proteome</keyword>
<dbReference type="GO" id="GO:0016807">
    <property type="term" value="F:cysteine-type carboxypeptidase activity"/>
    <property type="evidence" value="ECO:0007669"/>
    <property type="project" value="TreeGrafter"/>
</dbReference>
<feature type="domain" description="MINDY deubiquitinase" evidence="2">
    <location>
        <begin position="389"/>
        <end position="668"/>
    </location>
</feature>
<dbReference type="InterPro" id="IPR033979">
    <property type="entry name" value="MINDY_domain"/>
</dbReference>
<feature type="compositionally biased region" description="Basic and acidic residues" evidence="1">
    <location>
        <begin position="894"/>
        <end position="908"/>
    </location>
</feature>
<dbReference type="Proteomes" id="UP000054383">
    <property type="component" value="Unassembled WGS sequence"/>
</dbReference>
<feature type="compositionally biased region" description="Polar residues" evidence="1">
    <location>
        <begin position="129"/>
        <end position="157"/>
    </location>
</feature>
<feature type="compositionally biased region" description="Low complexity" evidence="1">
    <location>
        <begin position="234"/>
        <end position="245"/>
    </location>
</feature>
<dbReference type="InterPro" id="IPR007518">
    <property type="entry name" value="MINDY"/>
</dbReference>
<dbReference type="PANTHER" id="PTHR18063">
    <property type="entry name" value="NF-E2 INDUCIBLE PROTEIN"/>
    <property type="match status" value="1"/>
</dbReference>
<evidence type="ECO:0000256" key="1">
    <source>
        <dbReference type="SAM" id="MobiDB-lite"/>
    </source>
</evidence>
<feature type="compositionally biased region" description="Low complexity" evidence="1">
    <location>
        <begin position="828"/>
        <end position="852"/>
    </location>
</feature>
<evidence type="ECO:0000259" key="2">
    <source>
        <dbReference type="Pfam" id="PF04424"/>
    </source>
</evidence>
<dbReference type="GO" id="GO:0005829">
    <property type="term" value="C:cytosol"/>
    <property type="evidence" value="ECO:0007669"/>
    <property type="project" value="TreeGrafter"/>
</dbReference>
<feature type="compositionally biased region" description="Polar residues" evidence="1">
    <location>
        <begin position="304"/>
        <end position="325"/>
    </location>
</feature>